<dbReference type="GO" id="GO:0031177">
    <property type="term" value="F:phosphopantetheine binding"/>
    <property type="evidence" value="ECO:0007669"/>
    <property type="project" value="InterPro"/>
</dbReference>
<evidence type="ECO:0000259" key="8">
    <source>
        <dbReference type="PROSITE" id="PS50075"/>
    </source>
</evidence>
<name>R8CWY8_BACCE</name>
<dbReference type="PANTHER" id="PTHR45527">
    <property type="entry name" value="NONRIBOSOMAL PEPTIDE SYNTHETASE"/>
    <property type="match status" value="1"/>
</dbReference>
<dbReference type="FunFam" id="3.40.50.980:FF:000001">
    <property type="entry name" value="Non-ribosomal peptide synthetase"/>
    <property type="match status" value="1"/>
</dbReference>
<dbReference type="InterPro" id="IPR009081">
    <property type="entry name" value="PP-bd_ACP"/>
</dbReference>
<dbReference type="SMART" id="SM00823">
    <property type="entry name" value="PKS_PP"/>
    <property type="match status" value="1"/>
</dbReference>
<dbReference type="NCBIfam" id="TIGR01733">
    <property type="entry name" value="AA-adenyl-dom"/>
    <property type="match status" value="1"/>
</dbReference>
<dbReference type="Gene3D" id="3.30.559.30">
    <property type="entry name" value="Nonribosomal peptide synthetase, condensation domain"/>
    <property type="match status" value="2"/>
</dbReference>
<evidence type="ECO:0000256" key="3">
    <source>
        <dbReference type="ARBA" id="ARBA00022450"/>
    </source>
</evidence>
<evidence type="ECO:0000256" key="2">
    <source>
        <dbReference type="ARBA" id="ARBA00006432"/>
    </source>
</evidence>
<dbReference type="Pfam" id="PF13193">
    <property type="entry name" value="AMP-binding_C"/>
    <property type="match status" value="1"/>
</dbReference>
<dbReference type="PATRIC" id="fig|1053205.3.peg.3695"/>
<keyword evidence="5" id="KW-0547">Nucleotide-binding</keyword>
<dbReference type="Pfam" id="PF00550">
    <property type="entry name" value="PP-binding"/>
    <property type="match status" value="1"/>
</dbReference>
<dbReference type="GO" id="GO:0003824">
    <property type="term" value="F:catalytic activity"/>
    <property type="evidence" value="ECO:0007669"/>
    <property type="project" value="InterPro"/>
</dbReference>
<keyword evidence="7" id="KW-0045">Antibiotic biosynthesis</keyword>
<gene>
    <name evidence="9" type="ORF">IGA_03663</name>
</gene>
<evidence type="ECO:0000256" key="5">
    <source>
        <dbReference type="ARBA" id="ARBA00022741"/>
    </source>
</evidence>
<dbReference type="InterPro" id="IPR000873">
    <property type="entry name" value="AMP-dep_synth/lig_dom"/>
</dbReference>
<dbReference type="Gene3D" id="3.40.50.980">
    <property type="match status" value="2"/>
</dbReference>
<comment type="similarity">
    <text evidence="2">Belongs to the ATP-dependent AMP-binding enzyme family.</text>
</comment>
<comment type="caution">
    <text evidence="9">The sequence shown here is derived from an EMBL/GenBank/DDBJ whole genome shotgun (WGS) entry which is preliminary data.</text>
</comment>
<dbReference type="InterPro" id="IPR010071">
    <property type="entry name" value="AA_adenyl_dom"/>
</dbReference>
<dbReference type="SUPFAM" id="SSF47336">
    <property type="entry name" value="ACP-like"/>
    <property type="match status" value="1"/>
</dbReference>
<feature type="domain" description="Carrier" evidence="8">
    <location>
        <begin position="1008"/>
        <end position="1085"/>
    </location>
</feature>
<dbReference type="GO" id="GO:0005737">
    <property type="term" value="C:cytoplasm"/>
    <property type="evidence" value="ECO:0007669"/>
    <property type="project" value="TreeGrafter"/>
</dbReference>
<keyword evidence="3" id="KW-0596">Phosphopantetheine</keyword>
<dbReference type="GO" id="GO:0005524">
    <property type="term" value="F:ATP binding"/>
    <property type="evidence" value="ECO:0007669"/>
    <property type="project" value="UniProtKB-KW"/>
</dbReference>
<dbReference type="PROSITE" id="PS50075">
    <property type="entry name" value="CARRIER"/>
    <property type="match status" value="1"/>
</dbReference>
<dbReference type="HOGENOM" id="CLU_000022_2_4_9"/>
<evidence type="ECO:0000256" key="1">
    <source>
        <dbReference type="ARBA" id="ARBA00001957"/>
    </source>
</evidence>
<dbReference type="InterPro" id="IPR020806">
    <property type="entry name" value="PKS_PP-bd"/>
</dbReference>
<reference evidence="9 10" key="1">
    <citation type="submission" date="2012-12" db="EMBL/GenBank/DDBJ databases">
        <title>The Genome Sequence of Bacillus cereus HuA3-9.</title>
        <authorList>
            <consortium name="The Broad Institute Genome Sequencing Platform"/>
            <consortium name="The Broad Institute Genome Sequencing Center for Infectious Disease"/>
            <person name="Feldgarden M."/>
            <person name="Van der Auwera G.A."/>
            <person name="Mahillon J."/>
            <person name="Duprez V."/>
            <person name="Timmery S."/>
            <person name="Mattelet C."/>
            <person name="Dierick K."/>
            <person name="Sun M."/>
            <person name="Yu Z."/>
            <person name="Zhu L."/>
            <person name="Hu X."/>
            <person name="Shank E.B."/>
            <person name="Swiecicka I."/>
            <person name="Hansen B.M."/>
            <person name="Andrup L."/>
            <person name="Walker B."/>
            <person name="Young S.K."/>
            <person name="Zeng Q."/>
            <person name="Gargeya S."/>
            <person name="Fitzgerald M."/>
            <person name="Haas B."/>
            <person name="Abouelleil A."/>
            <person name="Alvarado L."/>
            <person name="Arachchi H.M."/>
            <person name="Berlin A.M."/>
            <person name="Chapman S.B."/>
            <person name="Dewar J."/>
            <person name="Goldberg J."/>
            <person name="Griggs A."/>
            <person name="Gujja S."/>
            <person name="Hansen M."/>
            <person name="Howarth C."/>
            <person name="Imamovic A."/>
            <person name="Larimer J."/>
            <person name="McCowan C."/>
            <person name="Murphy C."/>
            <person name="Neiman D."/>
            <person name="Pearson M."/>
            <person name="Priest M."/>
            <person name="Roberts A."/>
            <person name="Saif S."/>
            <person name="Shea T."/>
            <person name="Sisk P."/>
            <person name="Sykes S."/>
            <person name="Wortman J."/>
            <person name="Nusbaum C."/>
            <person name="Birren B."/>
        </authorList>
    </citation>
    <scope>NUCLEOTIDE SEQUENCE [LARGE SCALE GENOMIC DNA]</scope>
    <source>
        <strain evidence="9 10">HuA3-9</strain>
    </source>
</reference>
<dbReference type="SUPFAM" id="SSF56801">
    <property type="entry name" value="Acetyl-CoA synthetase-like"/>
    <property type="match status" value="1"/>
</dbReference>
<dbReference type="CDD" id="cd05930">
    <property type="entry name" value="A_NRPS"/>
    <property type="match status" value="1"/>
</dbReference>
<dbReference type="InterPro" id="IPR020845">
    <property type="entry name" value="AMP-binding_CS"/>
</dbReference>
<dbReference type="Gene3D" id="3.30.300.30">
    <property type="match status" value="1"/>
</dbReference>
<dbReference type="InterPro" id="IPR045851">
    <property type="entry name" value="AMP-bd_C_sf"/>
</dbReference>
<dbReference type="InterPro" id="IPR023213">
    <property type="entry name" value="CAT-like_dom_sf"/>
</dbReference>
<proteinExistence type="inferred from homology"/>
<evidence type="ECO:0000256" key="7">
    <source>
        <dbReference type="ARBA" id="ARBA00023194"/>
    </source>
</evidence>
<keyword evidence="4" id="KW-0597">Phosphoprotein</keyword>
<dbReference type="GO" id="GO:0043041">
    <property type="term" value="P:amino acid activation for nonribosomal peptide biosynthetic process"/>
    <property type="evidence" value="ECO:0007669"/>
    <property type="project" value="TreeGrafter"/>
</dbReference>
<dbReference type="Pfam" id="PF00668">
    <property type="entry name" value="Condensation"/>
    <property type="match status" value="2"/>
</dbReference>
<protein>
    <submittedName>
        <fullName evidence="9">Amino acid adenylation domain-containing protein</fullName>
    </submittedName>
</protein>
<comment type="cofactor">
    <cofactor evidence="1">
        <name>pantetheine 4'-phosphate</name>
        <dbReference type="ChEBI" id="CHEBI:47942"/>
    </cofactor>
</comment>
<dbReference type="PROSITE" id="PS00455">
    <property type="entry name" value="AMP_BINDING"/>
    <property type="match status" value="1"/>
</dbReference>
<dbReference type="Gene3D" id="1.10.1200.10">
    <property type="entry name" value="ACP-like"/>
    <property type="match status" value="1"/>
</dbReference>
<dbReference type="SUPFAM" id="SSF52777">
    <property type="entry name" value="CoA-dependent acyltransferases"/>
    <property type="match status" value="4"/>
</dbReference>
<dbReference type="GO" id="GO:0044550">
    <property type="term" value="P:secondary metabolite biosynthetic process"/>
    <property type="evidence" value="ECO:0007669"/>
    <property type="project" value="TreeGrafter"/>
</dbReference>
<organism evidence="9 10">
    <name type="scientific">Bacillus cereus HuA3-9</name>
    <dbReference type="NCBI Taxonomy" id="1053205"/>
    <lineage>
        <taxon>Bacteria</taxon>
        <taxon>Bacillati</taxon>
        <taxon>Bacillota</taxon>
        <taxon>Bacilli</taxon>
        <taxon>Bacillales</taxon>
        <taxon>Bacillaceae</taxon>
        <taxon>Bacillus</taxon>
        <taxon>Bacillus cereus group</taxon>
    </lineage>
</organism>
<dbReference type="CDD" id="cd19531">
    <property type="entry name" value="LCL_NRPS-like"/>
    <property type="match status" value="1"/>
</dbReference>
<dbReference type="Proteomes" id="UP000014003">
    <property type="component" value="Unassembled WGS sequence"/>
</dbReference>
<dbReference type="GO" id="GO:0017000">
    <property type="term" value="P:antibiotic biosynthetic process"/>
    <property type="evidence" value="ECO:0007669"/>
    <property type="project" value="UniProtKB-KW"/>
</dbReference>
<dbReference type="Gene3D" id="3.30.559.10">
    <property type="entry name" value="Chloramphenicol acetyltransferase-like domain"/>
    <property type="match status" value="2"/>
</dbReference>
<sequence length="1527" mass="175447">MKTSAKSQLLKKLLNNTTKPLGKATSHQGIDAVQNSYKITRVTDQQYYPVSFAQKRMFLLHQMDPSSVSYNLPLAMNIEGKIDFERFQSAVNQLVDRHECLRTGIRMIEDNVVQFIKQDVQIPIEKFCIKEDELQELMKRFSRPFDISQAPLARIAIVELEPERHLLLIDVHHIIADGISLQVILRDLMLLYSGGELQPLQLRYRDYAIWQEKWFESEGLNKQEEYWLKQFETDAPVLDLPTDFSRQDFLVAVGSDIEFSFSRTETEIIKRLARDLAVTDYTLVLGMFSVLLAKYSGQDDIVVGSPIAGRRQPEVQEVVGMFVNTIAIRSAPISSKKFSNYIKDLRETVLMAIDAQDYPFEALVEKTGVTRNINRNPLFDVMFSMLNMKKTNSVFNNLEISSYPYKREVANFDLELYMIEENNKMQFRLEYNSSLFREETVKQMIRHFQYITKQVLDNPYQDISEIHLLNRKEKTEAIERHCGVESSEDNLVFTQVFEEQVRKNPDATAVVCDERILTYSQLNSWSNRVANTLLALGTNDEELITLWLDRDLEFLTSMLGVFKAAAAYVPVDPALPEERIRTILEESNSQWILTERKYEAIVRNLAGQNVKVLLIEELLTNDKSMENPQKSILPANLAYVIFTSGSTGKPKGAMVEHRGMLNHIRAKVLDLKLNKLDKVAETATQSFDVSVWQFLTALTVGGTTVIFKGTSAWQPKPLLDRICKHGVTVFETVPSHLMILLDEIEENYKTNNKIPLKWMMLNGEPLLSELCRRWFECYPDIPIINAYGPTECSDDVTHYIVGNISDLVHPSVPISGTVMGMRIYVLDENLNQVAKGVIGELYIGGIGVGRGYLEDPIKTASAFLPDIFAKKSGERMYKTGDLVRELINGTIEIIGRSDYQVKVNGMRIELSEIEHALLATEMVREAVVIAGEWDKGNGKQLCAYVALKPNIKLSELKSVIKSILPSHMLPTFWVTLKNLPLLINGKVNRKALPDPDLEESMQRECIVPPQADDQRFIAKLWSEVLNLEESKISLHHDFFQLGGNSLKAMRVVSKIRTQMGIDLPFTRIFSAPILEDFVELLRQDREVVNCNIQHFESEVISDLQTISEHQRIYRQNMQMNNSVVFNMPYRSVIEGELDVIRAEKAFRAVCDRHWMMKAKFSHNELGDLILQNHSPNLLEFTTDISNEEDIPEHWSQFVKPFDIENGPLFRMKVFTVNSRRHYLFFDNHTLSADFASKRLILRDFVSYYLGRQLEPLSITYPDYIYQRLSRSLRSDAIKQRDLWEKEFAKNANRLVSQDAKNLTELGMETAQRLVIEIDEKLLSKVTAFAKVNSVSEHSVFMSVFSLALSNQFKQDQFFVLSPVTDRDIPEFEEIVGLLFNTVPVPQRIRTDGTFGEHLVQTHQNVMKAYSMRADSAIRMYDELAELDSGVSGGFFDTTFVWVEAPSVDFKEIGFSVKEIVNEKVMARFDIRLEAFRGESNLKLILEYRERLFTPSTIESLMRKITEGLKFMVNNTDEKISIWREENE</sequence>
<dbReference type="EMBL" id="AHDZ01000031">
    <property type="protein sequence ID" value="EOO16133.1"/>
    <property type="molecule type" value="Genomic_DNA"/>
</dbReference>
<evidence type="ECO:0000256" key="6">
    <source>
        <dbReference type="ARBA" id="ARBA00022840"/>
    </source>
</evidence>
<evidence type="ECO:0000313" key="9">
    <source>
        <dbReference type="EMBL" id="EOO16133.1"/>
    </source>
</evidence>
<dbReference type="PROSITE" id="PS00012">
    <property type="entry name" value="PHOSPHOPANTETHEINE"/>
    <property type="match status" value="1"/>
</dbReference>
<dbReference type="InterPro" id="IPR036736">
    <property type="entry name" value="ACP-like_sf"/>
</dbReference>
<keyword evidence="6" id="KW-0067">ATP-binding</keyword>
<dbReference type="InterPro" id="IPR025110">
    <property type="entry name" value="AMP-bd_C"/>
</dbReference>
<dbReference type="GO" id="GO:0008610">
    <property type="term" value="P:lipid biosynthetic process"/>
    <property type="evidence" value="ECO:0007669"/>
    <property type="project" value="UniProtKB-ARBA"/>
</dbReference>
<dbReference type="PANTHER" id="PTHR45527:SF1">
    <property type="entry name" value="FATTY ACID SYNTHASE"/>
    <property type="match status" value="1"/>
</dbReference>
<accession>R8CWY8</accession>
<evidence type="ECO:0000256" key="4">
    <source>
        <dbReference type="ARBA" id="ARBA00022553"/>
    </source>
</evidence>
<dbReference type="InterPro" id="IPR006162">
    <property type="entry name" value="Ppantetheine_attach_site"/>
</dbReference>
<dbReference type="Gene3D" id="2.30.38.10">
    <property type="entry name" value="Luciferase, Domain 3"/>
    <property type="match status" value="1"/>
</dbReference>
<dbReference type="RefSeq" id="WP_016096254.1">
    <property type="nucleotide sequence ID" value="NZ_KB976146.1"/>
</dbReference>
<dbReference type="Pfam" id="PF00501">
    <property type="entry name" value="AMP-binding"/>
    <property type="match status" value="1"/>
</dbReference>
<dbReference type="InterPro" id="IPR001242">
    <property type="entry name" value="Condensation_dom"/>
</dbReference>
<evidence type="ECO:0000313" key="10">
    <source>
        <dbReference type="Proteomes" id="UP000014003"/>
    </source>
</evidence>